<accession>A0ABM4CDZ4</accession>
<keyword evidence="4" id="KW-0762">Sugar transport</keyword>
<dbReference type="Gene3D" id="1.20.1250.20">
    <property type="entry name" value="MFS general substrate transporter like domains"/>
    <property type="match status" value="2"/>
</dbReference>
<dbReference type="PROSITE" id="PS50850">
    <property type="entry name" value="MFS"/>
    <property type="match status" value="1"/>
</dbReference>
<proteinExistence type="inferred from homology"/>
<organism evidence="12 13">
    <name type="scientific">Hydra vulgaris</name>
    <name type="common">Hydra</name>
    <name type="synonym">Hydra attenuata</name>
    <dbReference type="NCBI Taxonomy" id="6087"/>
    <lineage>
        <taxon>Eukaryota</taxon>
        <taxon>Metazoa</taxon>
        <taxon>Cnidaria</taxon>
        <taxon>Hydrozoa</taxon>
        <taxon>Hydroidolina</taxon>
        <taxon>Anthoathecata</taxon>
        <taxon>Aplanulata</taxon>
        <taxon>Hydridae</taxon>
        <taxon>Hydra</taxon>
    </lineage>
</organism>
<dbReference type="Pfam" id="PF07690">
    <property type="entry name" value="MFS_1"/>
    <property type="match status" value="1"/>
</dbReference>
<evidence type="ECO:0000256" key="9">
    <source>
        <dbReference type="ARBA" id="ARBA00042039"/>
    </source>
</evidence>
<evidence type="ECO:0000256" key="2">
    <source>
        <dbReference type="ARBA" id="ARBA00009598"/>
    </source>
</evidence>
<evidence type="ECO:0000313" key="13">
    <source>
        <dbReference type="RefSeq" id="XP_065659896.1"/>
    </source>
</evidence>
<feature type="transmembrane region" description="Helical" evidence="10">
    <location>
        <begin position="15"/>
        <end position="33"/>
    </location>
</feature>
<comment type="subcellular location">
    <subcellularLocation>
        <location evidence="1">Membrane</location>
        <topology evidence="1">Multi-pass membrane protein</topology>
    </subcellularLocation>
</comment>
<comment type="similarity">
    <text evidence="2">Belongs to the major facilitator superfamily. Organophosphate:Pi antiporter (OPA) (TC 2.A.1.4) family.</text>
</comment>
<feature type="transmembrane region" description="Helical" evidence="10">
    <location>
        <begin position="402"/>
        <end position="424"/>
    </location>
</feature>
<evidence type="ECO:0000256" key="7">
    <source>
        <dbReference type="ARBA" id="ARBA00023136"/>
    </source>
</evidence>
<feature type="transmembrane region" description="Helical" evidence="10">
    <location>
        <begin position="260"/>
        <end position="277"/>
    </location>
</feature>
<evidence type="ECO:0000256" key="4">
    <source>
        <dbReference type="ARBA" id="ARBA00022597"/>
    </source>
</evidence>
<feature type="transmembrane region" description="Helical" evidence="10">
    <location>
        <begin position="112"/>
        <end position="133"/>
    </location>
</feature>
<dbReference type="InterPro" id="IPR020846">
    <property type="entry name" value="MFS_dom"/>
</dbReference>
<keyword evidence="7 10" id="KW-0472">Membrane</keyword>
<evidence type="ECO:0000313" key="16">
    <source>
        <dbReference type="RefSeq" id="XP_065659899.1"/>
    </source>
</evidence>
<evidence type="ECO:0000256" key="6">
    <source>
        <dbReference type="ARBA" id="ARBA00022989"/>
    </source>
</evidence>
<gene>
    <name evidence="13 14 15 16" type="primary">LOC136083906</name>
</gene>
<feature type="transmembrane region" description="Helical" evidence="10">
    <location>
        <begin position="177"/>
        <end position="199"/>
    </location>
</feature>
<dbReference type="PANTHER" id="PTHR43184">
    <property type="entry name" value="MAJOR FACILITATOR SUPERFAMILY TRANSPORTER 16, ISOFORM B"/>
    <property type="match status" value="1"/>
</dbReference>
<evidence type="ECO:0000256" key="10">
    <source>
        <dbReference type="SAM" id="Phobius"/>
    </source>
</evidence>
<dbReference type="RefSeq" id="XP_065659899.1">
    <property type="nucleotide sequence ID" value="XM_065803827.1"/>
</dbReference>
<feature type="transmembrane region" description="Helical" evidence="10">
    <location>
        <begin position="436"/>
        <end position="456"/>
    </location>
</feature>
<dbReference type="PANTHER" id="PTHR43184:SF12">
    <property type="entry name" value="SUGAR PHOSPHATE EXCHANGER 3"/>
    <property type="match status" value="1"/>
</dbReference>
<feature type="transmembrane region" description="Helical" evidence="10">
    <location>
        <begin position="284"/>
        <end position="302"/>
    </location>
</feature>
<keyword evidence="5 10" id="KW-0812">Transmembrane</keyword>
<evidence type="ECO:0000313" key="15">
    <source>
        <dbReference type="RefSeq" id="XP_065659898.1"/>
    </source>
</evidence>
<dbReference type="SUPFAM" id="SSF103473">
    <property type="entry name" value="MFS general substrate transporter"/>
    <property type="match status" value="1"/>
</dbReference>
<protein>
    <recommendedName>
        <fullName evidence="8">Sugar phosphate exchanger 3</fullName>
    </recommendedName>
    <alternativeName>
        <fullName evidence="9">Solute carrier family 37 member 3</fullName>
    </alternativeName>
</protein>
<name>A0ABM4CDZ4_HYDVU</name>
<evidence type="ECO:0000259" key="11">
    <source>
        <dbReference type="PROSITE" id="PS50850"/>
    </source>
</evidence>
<evidence type="ECO:0000256" key="1">
    <source>
        <dbReference type="ARBA" id="ARBA00004141"/>
    </source>
</evidence>
<feature type="transmembrane region" description="Helical" evidence="10">
    <location>
        <begin position="314"/>
        <end position="332"/>
    </location>
</feature>
<evidence type="ECO:0000256" key="8">
    <source>
        <dbReference type="ARBA" id="ARBA00041091"/>
    </source>
</evidence>
<feature type="transmembrane region" description="Helical" evidence="10">
    <location>
        <begin position="83"/>
        <end position="106"/>
    </location>
</feature>
<feature type="transmembrane region" description="Helical" evidence="10">
    <location>
        <begin position="339"/>
        <end position="359"/>
    </location>
</feature>
<dbReference type="GeneID" id="136083906"/>
<dbReference type="Proteomes" id="UP001652625">
    <property type="component" value="Chromosome 08"/>
</dbReference>
<evidence type="ECO:0000313" key="12">
    <source>
        <dbReference type="Proteomes" id="UP001652625"/>
    </source>
</evidence>
<dbReference type="InterPro" id="IPR036259">
    <property type="entry name" value="MFS_trans_sf"/>
</dbReference>
<evidence type="ECO:0000313" key="14">
    <source>
        <dbReference type="RefSeq" id="XP_065659897.1"/>
    </source>
</evidence>
<reference evidence="13 14" key="1">
    <citation type="submission" date="2025-05" db="UniProtKB">
        <authorList>
            <consortium name="RefSeq"/>
        </authorList>
    </citation>
    <scope>IDENTIFICATION</scope>
</reference>
<dbReference type="InterPro" id="IPR000849">
    <property type="entry name" value="Sugar_P_transporter"/>
</dbReference>
<feature type="transmembrane region" description="Helical" evidence="10">
    <location>
        <begin position="365"/>
        <end position="390"/>
    </location>
</feature>
<evidence type="ECO:0000256" key="5">
    <source>
        <dbReference type="ARBA" id="ARBA00022692"/>
    </source>
</evidence>
<keyword evidence="6 10" id="KW-1133">Transmembrane helix</keyword>
<dbReference type="PIRSF" id="PIRSF002808">
    <property type="entry name" value="Hexose_phosphate_transp"/>
    <property type="match status" value="1"/>
</dbReference>
<feature type="transmembrane region" description="Helical" evidence="10">
    <location>
        <begin position="211"/>
        <end position="231"/>
    </location>
</feature>
<keyword evidence="3" id="KW-0813">Transport</keyword>
<keyword evidence="12" id="KW-1185">Reference proteome</keyword>
<feature type="domain" description="Major facilitator superfamily (MFS) profile" evidence="11">
    <location>
        <begin position="22"/>
        <end position="460"/>
    </location>
</feature>
<feature type="transmembrane region" description="Helical" evidence="10">
    <location>
        <begin position="145"/>
        <end position="171"/>
    </location>
</feature>
<sequence>MASVFKDTITTIRKWTWHHFFVFVLTFFAYAFFHACRKAFSNIKDTMAKSITPQNSQNSTEPYYPYKTWNKEHMFETLNDANVFLGILDTLFMFAYAVGLFISGVLGDRINLRYMLTFGMCGSAIITFLFGYLNDVIHMQNKYYYYSLFFLNGLFQSIGWPATVAIMGNWFNKSSGGLVFGLWSGNASVGNIFGSLIVASSLNYGYPNGMLLNSVLLFCGGVIVFFCLIIHPNHVGLETSDEIDSSKLVENDVQIQTKKAIGFIQACLIPGVLAYSLSHACIKLVNYTFFFWLPTYLAQGLHWEDDRSDELSNFYDIGGIIGGVAAGVISDMMRVRSPIVCIMLLLSMGSLYLYSIAGGNYVTNVALMIVVGVFVGGPANTISTAITADLGKHDKIKDNAEALSTVTGIIDGTGSFGAAIGQYLVPVINSHLGWHAVFYFLIIMAGCSLICIFPIFCKEIVCLVNHVKETRGYVKLKHVINENSA</sequence>
<evidence type="ECO:0000256" key="3">
    <source>
        <dbReference type="ARBA" id="ARBA00022448"/>
    </source>
</evidence>
<dbReference type="RefSeq" id="XP_065659898.1">
    <property type="nucleotide sequence ID" value="XM_065803826.1"/>
</dbReference>
<dbReference type="RefSeq" id="XP_065659897.1">
    <property type="nucleotide sequence ID" value="XM_065803825.1"/>
</dbReference>
<dbReference type="RefSeq" id="XP_065659896.1">
    <property type="nucleotide sequence ID" value="XM_065803824.1"/>
</dbReference>
<dbReference type="InterPro" id="IPR011701">
    <property type="entry name" value="MFS"/>
</dbReference>